<keyword evidence="2" id="KW-1185">Reference proteome</keyword>
<protein>
    <submittedName>
        <fullName evidence="1">IS3 family transposase</fullName>
    </submittedName>
</protein>
<evidence type="ECO:0000313" key="1">
    <source>
        <dbReference type="EMBL" id="NJX17482.1"/>
    </source>
</evidence>
<accession>A0ABX1DIW0</accession>
<reference evidence="1 2" key="1">
    <citation type="submission" date="2020-03" db="EMBL/GenBank/DDBJ databases">
        <title>Tamlana sp. nov, isolated from XXX.</title>
        <authorList>
            <person name="Cao W.R."/>
        </authorList>
    </citation>
    <scope>NUCLEOTIDE SEQUENCE [LARGE SCALE GENOMIC DNA]</scope>
    <source>
        <strain evidence="1 2">HST1-43</strain>
    </source>
</reference>
<name>A0ABX1DIW0_9FLAO</name>
<dbReference type="EMBL" id="JAAVJS010000691">
    <property type="protein sequence ID" value="NJX17482.1"/>
    <property type="molecule type" value="Genomic_DNA"/>
</dbReference>
<comment type="caution">
    <text evidence="1">The sequence shown here is derived from an EMBL/GenBank/DDBJ whole genome shotgun (WGS) entry which is preliminary data.</text>
</comment>
<gene>
    <name evidence="1" type="ORF">HC176_18590</name>
</gene>
<sequence>KVEWGYGHYYKLRSEAELSIFTWTETWYNNKRRHSFLGCKTLREFELDMYNQKLAA</sequence>
<dbReference type="Proteomes" id="UP000760545">
    <property type="component" value="Unassembled WGS sequence"/>
</dbReference>
<feature type="non-terminal residue" evidence="1">
    <location>
        <position position="1"/>
    </location>
</feature>
<proteinExistence type="predicted"/>
<evidence type="ECO:0000313" key="2">
    <source>
        <dbReference type="Proteomes" id="UP000760545"/>
    </source>
</evidence>
<organism evidence="1 2">
    <name type="scientific">Tamlana crocina</name>
    <dbReference type="NCBI Taxonomy" id="393006"/>
    <lineage>
        <taxon>Bacteria</taxon>
        <taxon>Pseudomonadati</taxon>
        <taxon>Bacteroidota</taxon>
        <taxon>Flavobacteriia</taxon>
        <taxon>Flavobacteriales</taxon>
        <taxon>Flavobacteriaceae</taxon>
        <taxon>Tamlana</taxon>
    </lineage>
</organism>